<reference evidence="5 6" key="1">
    <citation type="submission" date="2017-05" db="EMBL/GenBank/DDBJ databases">
        <title>Complete genome sequence of Meiothermus taiwanensis WR-220.</title>
        <authorList>
            <person name="Wu W.-L."/>
            <person name="Lo W.-S."/>
            <person name="Kuo C.-H."/>
            <person name="Wu S.-H."/>
        </authorList>
    </citation>
    <scope>NUCLEOTIDE SEQUENCE [LARGE SCALE GENOMIC DNA]</scope>
    <source>
        <strain evidence="5 6">WR-220</strain>
    </source>
</reference>
<organism evidence="5 6">
    <name type="scientific">Meiothermus taiwanensis WR-220</name>
    <dbReference type="NCBI Taxonomy" id="1339250"/>
    <lineage>
        <taxon>Bacteria</taxon>
        <taxon>Thermotogati</taxon>
        <taxon>Deinococcota</taxon>
        <taxon>Deinococci</taxon>
        <taxon>Thermales</taxon>
        <taxon>Thermaceae</taxon>
        <taxon>Meiothermus</taxon>
    </lineage>
</organism>
<accession>A0ABN5LZR4</accession>
<dbReference type="InterPro" id="IPR012334">
    <property type="entry name" value="Pectin_lyas_fold"/>
</dbReference>
<dbReference type="InterPro" id="IPR013783">
    <property type="entry name" value="Ig-like_fold"/>
</dbReference>
<feature type="chain" id="PRO_5045901182" description="DUF1565 domain-containing protein" evidence="4">
    <location>
        <begin position="46"/>
        <end position="501"/>
    </location>
</feature>
<dbReference type="Proteomes" id="UP000263013">
    <property type="component" value="Chromosome"/>
</dbReference>
<comment type="subcellular location">
    <subcellularLocation>
        <location evidence="1">Secreted</location>
    </subcellularLocation>
</comment>
<keyword evidence="2" id="KW-0964">Secreted</keyword>
<evidence type="ECO:0000256" key="3">
    <source>
        <dbReference type="ARBA" id="ARBA00022729"/>
    </source>
</evidence>
<dbReference type="SMART" id="SM00710">
    <property type="entry name" value="PbH1"/>
    <property type="match status" value="4"/>
</dbReference>
<dbReference type="EMBL" id="CP021130">
    <property type="protein sequence ID" value="AWR87717.1"/>
    <property type="molecule type" value="Genomic_DNA"/>
</dbReference>
<feature type="signal peptide" evidence="4">
    <location>
        <begin position="1"/>
        <end position="45"/>
    </location>
</feature>
<dbReference type="InterPro" id="IPR059226">
    <property type="entry name" value="Choice_anch_Q_dom"/>
</dbReference>
<dbReference type="InterPro" id="IPR052052">
    <property type="entry name" value="Polysaccharide_Lyase_9"/>
</dbReference>
<gene>
    <name evidence="5" type="ORF">Mtai_v1c24890</name>
</gene>
<dbReference type="PANTHER" id="PTHR40088:SF2">
    <property type="entry name" value="SECRETED SUGAR HYDROLASE"/>
    <property type="match status" value="1"/>
</dbReference>
<dbReference type="Gene3D" id="2.60.40.10">
    <property type="entry name" value="Immunoglobulins"/>
    <property type="match status" value="1"/>
</dbReference>
<evidence type="ECO:0000313" key="5">
    <source>
        <dbReference type="EMBL" id="AWR87717.1"/>
    </source>
</evidence>
<dbReference type="InterPro" id="IPR006626">
    <property type="entry name" value="PbH1"/>
</dbReference>
<evidence type="ECO:0000256" key="1">
    <source>
        <dbReference type="ARBA" id="ARBA00004613"/>
    </source>
</evidence>
<evidence type="ECO:0008006" key="7">
    <source>
        <dbReference type="Google" id="ProtNLM"/>
    </source>
</evidence>
<protein>
    <recommendedName>
        <fullName evidence="7">DUF1565 domain-containing protein</fullName>
    </recommendedName>
</protein>
<dbReference type="InterPro" id="IPR011050">
    <property type="entry name" value="Pectin_lyase_fold/virulence"/>
</dbReference>
<proteinExistence type="predicted"/>
<evidence type="ECO:0000313" key="6">
    <source>
        <dbReference type="Proteomes" id="UP000263013"/>
    </source>
</evidence>
<dbReference type="NCBIfam" id="NF041518">
    <property type="entry name" value="choice_anch_Q"/>
    <property type="match status" value="1"/>
</dbReference>
<evidence type="ECO:0000256" key="2">
    <source>
        <dbReference type="ARBA" id="ARBA00022525"/>
    </source>
</evidence>
<keyword evidence="6" id="KW-1185">Reference proteome</keyword>
<sequence length="501" mass="53024">MGFDKAQRSNPRKVTPLFKELFLMRQLSSLLLVGLLAACSTNEQAPSSTTNQAPSLRILSPSNGASISGSGTRAEVSVSDDKAVTRLTRQVNGGSEQDVEIQPTQSGNIIFWIPLVSGSNAVVIRAYDAEGLSTSASLNLQVGSPGSGGSGGGSSGTDYGGYTLPSGPTYYVGPGGSNTNDGSRDRPWATLSFAVQRLKPGDVLRVLPGSYNESVQVTVSGTPSQRITIASDTRWGAKLNAQGNLFGIDVRGSYVDIVGFEVTNATNSGIISWAPYNRFLFNHVYGIRAQCDSNGGAGLNMSSPNSSDGVILGNLAHDIGDLSQGFCVRIHGIYLGAPRGIIQNNIVYRARGNGINTWHAVTGAVITHNLSFANLYSGISVGSGDNTNGNRAENFLVANNIVVYNPRGIREVNNTGVNRFVNNLVWNNEVNWILQTSTQQGSLSLDPGFVNYRPDGSGNYALQSTSPAIDKGITEQTPSIDFQAKPRLQGSAPDLGPFEVR</sequence>
<dbReference type="PANTHER" id="PTHR40088">
    <property type="entry name" value="PECTATE LYASE (EUROFUNG)"/>
    <property type="match status" value="1"/>
</dbReference>
<keyword evidence="3 4" id="KW-0732">Signal</keyword>
<dbReference type="Gene3D" id="2.160.20.10">
    <property type="entry name" value="Single-stranded right-handed beta-helix, Pectin lyase-like"/>
    <property type="match status" value="1"/>
</dbReference>
<name>A0ABN5LZR4_9DEIN</name>
<evidence type="ECO:0000256" key="4">
    <source>
        <dbReference type="SAM" id="SignalP"/>
    </source>
</evidence>
<dbReference type="SUPFAM" id="SSF51126">
    <property type="entry name" value="Pectin lyase-like"/>
    <property type="match status" value="1"/>
</dbReference>